<evidence type="ECO:0000256" key="3">
    <source>
        <dbReference type="ARBA" id="ARBA00022475"/>
    </source>
</evidence>
<evidence type="ECO:0008006" key="9">
    <source>
        <dbReference type="Google" id="ProtNLM"/>
    </source>
</evidence>
<dbReference type="PANTHER" id="PTHR30047">
    <property type="entry name" value="HIGH-AFFINITY CHOLINE TRANSPORT PROTEIN-RELATED"/>
    <property type="match status" value="1"/>
</dbReference>
<sequence>MFKNPLLLIALTLTGLVAIWGIIDTAGLTQFSSTITGVLFTSRAWFIMLSVSLLLILCIWLAISPYGKIKLGKDDDEPEFSTVSWLTMLFAAGMGVGLLFWGTAEPLSHFNVIRNYTDTFHAAEHALFITNFHWGLHAWAIYAVTGLVMAYFSFRQGYPILVSSPMKAVFGQRTWTRSVGWLSDLLAIYAIAIGIGGSIAMGV</sequence>
<dbReference type="PANTHER" id="PTHR30047:SF7">
    <property type="entry name" value="HIGH-AFFINITY CHOLINE TRANSPORT PROTEIN"/>
    <property type="match status" value="1"/>
</dbReference>
<dbReference type="InterPro" id="IPR000060">
    <property type="entry name" value="BCCT_transptr"/>
</dbReference>
<evidence type="ECO:0000256" key="2">
    <source>
        <dbReference type="ARBA" id="ARBA00022448"/>
    </source>
</evidence>
<keyword evidence="2" id="KW-0813">Transport</keyword>
<keyword evidence="6 7" id="KW-0472">Membrane</keyword>
<dbReference type="AlphaFoldDB" id="X1S9Z3"/>
<feature type="transmembrane region" description="Helical" evidence="7">
    <location>
        <begin position="45"/>
        <end position="63"/>
    </location>
</feature>
<feature type="non-terminal residue" evidence="8">
    <location>
        <position position="203"/>
    </location>
</feature>
<evidence type="ECO:0000256" key="5">
    <source>
        <dbReference type="ARBA" id="ARBA00022989"/>
    </source>
</evidence>
<name>X1S9Z3_9ZZZZ</name>
<evidence type="ECO:0000256" key="6">
    <source>
        <dbReference type="ARBA" id="ARBA00023136"/>
    </source>
</evidence>
<feature type="transmembrane region" description="Helical" evidence="7">
    <location>
        <begin position="139"/>
        <end position="158"/>
    </location>
</feature>
<proteinExistence type="predicted"/>
<feature type="transmembrane region" description="Helical" evidence="7">
    <location>
        <begin position="83"/>
        <end position="102"/>
    </location>
</feature>
<comment type="subcellular location">
    <subcellularLocation>
        <location evidence="1">Cell membrane</location>
        <topology evidence="1">Multi-pass membrane protein</topology>
    </subcellularLocation>
</comment>
<keyword evidence="4 7" id="KW-0812">Transmembrane</keyword>
<keyword evidence="5 7" id="KW-1133">Transmembrane helix</keyword>
<reference evidence="8" key="1">
    <citation type="journal article" date="2014" name="Front. Microbiol.">
        <title>High frequency of phylogenetically diverse reductive dehalogenase-homologous genes in deep subseafloor sedimentary metagenomes.</title>
        <authorList>
            <person name="Kawai M."/>
            <person name="Futagami T."/>
            <person name="Toyoda A."/>
            <person name="Takaki Y."/>
            <person name="Nishi S."/>
            <person name="Hori S."/>
            <person name="Arai W."/>
            <person name="Tsubouchi T."/>
            <person name="Morono Y."/>
            <person name="Uchiyama I."/>
            <person name="Ito T."/>
            <person name="Fujiyama A."/>
            <person name="Inagaki F."/>
            <person name="Takami H."/>
        </authorList>
    </citation>
    <scope>NUCLEOTIDE SEQUENCE</scope>
    <source>
        <strain evidence="8">Expedition CK06-06</strain>
    </source>
</reference>
<evidence type="ECO:0000256" key="4">
    <source>
        <dbReference type="ARBA" id="ARBA00022692"/>
    </source>
</evidence>
<protein>
    <recommendedName>
        <fullName evidence="9">BCCT family transporter</fullName>
    </recommendedName>
</protein>
<keyword evidence="3" id="KW-1003">Cell membrane</keyword>
<feature type="transmembrane region" description="Helical" evidence="7">
    <location>
        <begin position="179"/>
        <end position="201"/>
    </location>
</feature>
<comment type="caution">
    <text evidence="8">The sequence shown here is derived from an EMBL/GenBank/DDBJ whole genome shotgun (WGS) entry which is preliminary data.</text>
</comment>
<dbReference type="GO" id="GO:0022857">
    <property type="term" value="F:transmembrane transporter activity"/>
    <property type="evidence" value="ECO:0007669"/>
    <property type="project" value="InterPro"/>
</dbReference>
<accession>X1S9Z3</accession>
<evidence type="ECO:0000256" key="7">
    <source>
        <dbReference type="SAM" id="Phobius"/>
    </source>
</evidence>
<dbReference type="EMBL" id="BARW01014455">
    <property type="protein sequence ID" value="GAI75931.1"/>
    <property type="molecule type" value="Genomic_DNA"/>
</dbReference>
<dbReference type="Pfam" id="PF02028">
    <property type="entry name" value="BCCT"/>
    <property type="match status" value="1"/>
</dbReference>
<evidence type="ECO:0000256" key="1">
    <source>
        <dbReference type="ARBA" id="ARBA00004651"/>
    </source>
</evidence>
<organism evidence="8">
    <name type="scientific">marine sediment metagenome</name>
    <dbReference type="NCBI Taxonomy" id="412755"/>
    <lineage>
        <taxon>unclassified sequences</taxon>
        <taxon>metagenomes</taxon>
        <taxon>ecological metagenomes</taxon>
    </lineage>
</organism>
<dbReference type="GO" id="GO:0005886">
    <property type="term" value="C:plasma membrane"/>
    <property type="evidence" value="ECO:0007669"/>
    <property type="project" value="UniProtKB-SubCell"/>
</dbReference>
<gene>
    <name evidence="8" type="ORF">S12H4_25620</name>
</gene>
<evidence type="ECO:0000313" key="8">
    <source>
        <dbReference type="EMBL" id="GAI75931.1"/>
    </source>
</evidence>